<evidence type="ECO:0000313" key="1">
    <source>
        <dbReference type="EMBL" id="MDN4366804.1"/>
    </source>
</evidence>
<accession>A0AAW7LKY9</accession>
<dbReference type="InterPro" id="IPR009003">
    <property type="entry name" value="Peptidase_S1_PA"/>
</dbReference>
<dbReference type="SUPFAM" id="SSF50494">
    <property type="entry name" value="Trypsin-like serine proteases"/>
    <property type="match status" value="1"/>
</dbReference>
<dbReference type="EMBL" id="JAQIHS010000001">
    <property type="protein sequence ID" value="MDN4366804.1"/>
    <property type="molecule type" value="Genomic_DNA"/>
</dbReference>
<gene>
    <name evidence="1" type="ORF">PEY55_00700</name>
</gene>
<reference evidence="1" key="1">
    <citation type="journal article" date="2023" name="Antimicrob Resist Infect Control">
        <title>Sanitary installations and wastewater plumbing as reservoir for the long-term circulation and transmission of carbapenemase producing Citrobacter freundii clones in a hospital setting.</title>
        <authorList>
            <person name="Hamerlinck H."/>
            <person name="Aerssens A."/>
            <person name="Boelens J."/>
            <person name="Dehaene A."/>
            <person name="McMahon M."/>
            <person name="Messiaen A.S."/>
            <person name="Vandendriessche S."/>
            <person name="Velghe A."/>
            <person name="Leroux-Roels I."/>
            <person name="Verhasselt B."/>
        </authorList>
    </citation>
    <scope>NUCLEOTIDE SEQUENCE</scope>
    <source>
        <strain evidence="1">UZG-GERCF-220920-Env23</strain>
    </source>
</reference>
<dbReference type="InterPro" id="IPR043504">
    <property type="entry name" value="Peptidase_S1_PA_chymotrypsin"/>
</dbReference>
<protein>
    <submittedName>
        <fullName evidence="1">Trypsin-like peptidase domain-containing protein</fullName>
    </submittedName>
</protein>
<proteinExistence type="predicted"/>
<organism evidence="1 2">
    <name type="scientific">Citrobacter portucalensis</name>
    <dbReference type="NCBI Taxonomy" id="1639133"/>
    <lineage>
        <taxon>Bacteria</taxon>
        <taxon>Pseudomonadati</taxon>
        <taxon>Pseudomonadota</taxon>
        <taxon>Gammaproteobacteria</taxon>
        <taxon>Enterobacterales</taxon>
        <taxon>Enterobacteriaceae</taxon>
        <taxon>Citrobacter</taxon>
        <taxon>Citrobacter freundii complex</taxon>
    </lineage>
</organism>
<comment type="caution">
    <text evidence="1">The sequence shown here is derived from an EMBL/GenBank/DDBJ whole genome shotgun (WGS) entry which is preliminary data.</text>
</comment>
<dbReference type="Gene3D" id="2.40.10.10">
    <property type="entry name" value="Trypsin-like serine proteases"/>
    <property type="match status" value="1"/>
</dbReference>
<dbReference type="Proteomes" id="UP001169985">
    <property type="component" value="Unassembled WGS sequence"/>
</dbReference>
<sequence>MLIPSLFYPYPSVIDLFANAVEMNLISQLTEKWERSFVSFHAPKTNSKKELLAVGSGFLMMLGDTPFIVTASHVIDEIKDLDVKFFTIEKQFYPLENTNIHFNEEQDYAFIELPRDLLLSERGFILFSDIARKELSPTSTMIISGFPASKNKYHKDKPFKGLQRLNFAFHHFEYNTSNEELHFPFDSRPGKGTGIKTESISTFTSMPSLSGMSGAPVLQVMDNINTGALTLRVVGIFKEHRSKTEKCLVASTFSHFADETNNIFKIKSPYG</sequence>
<evidence type="ECO:0000313" key="2">
    <source>
        <dbReference type="Proteomes" id="UP001169985"/>
    </source>
</evidence>
<dbReference type="AlphaFoldDB" id="A0AAW7LKY9"/>
<name>A0AAW7LKY9_9ENTR</name>
<reference evidence="1" key="2">
    <citation type="submission" date="2023-01" db="EMBL/GenBank/DDBJ databases">
        <authorList>
            <person name="Hamerlinck H."/>
            <person name="Aerssens A."/>
            <person name="Boelens J."/>
            <person name="Messiaen A.-S."/>
            <person name="Vandendriessche S."/>
            <person name="Velghe A."/>
            <person name="Verhasselt B."/>
            <person name="Leroux-Roels I."/>
        </authorList>
    </citation>
    <scope>NUCLEOTIDE SEQUENCE</scope>
    <source>
        <strain evidence="1">UZG-GERCF-220920-Env23</strain>
    </source>
</reference>